<gene>
    <name evidence="1" type="ORF">NPIL_454431</name>
</gene>
<protein>
    <submittedName>
        <fullName evidence="1">Uncharacterized protein</fullName>
    </submittedName>
</protein>
<proteinExistence type="predicted"/>
<reference evidence="1" key="1">
    <citation type="submission" date="2020-08" db="EMBL/GenBank/DDBJ databases">
        <title>Multicomponent nature underlies the extraordinary mechanical properties of spider dragline silk.</title>
        <authorList>
            <person name="Kono N."/>
            <person name="Nakamura H."/>
            <person name="Mori M."/>
            <person name="Yoshida Y."/>
            <person name="Ohtoshi R."/>
            <person name="Malay A.D."/>
            <person name="Moran D.A.P."/>
            <person name="Tomita M."/>
            <person name="Numata K."/>
            <person name="Arakawa K."/>
        </authorList>
    </citation>
    <scope>NUCLEOTIDE SEQUENCE</scope>
</reference>
<dbReference type="Proteomes" id="UP000887013">
    <property type="component" value="Unassembled WGS sequence"/>
</dbReference>
<comment type="caution">
    <text evidence="1">The sequence shown here is derived from an EMBL/GenBank/DDBJ whole genome shotgun (WGS) entry which is preliminary data.</text>
</comment>
<evidence type="ECO:0000313" key="1">
    <source>
        <dbReference type="EMBL" id="GFS68182.1"/>
    </source>
</evidence>
<accession>A0A8X6MMM3</accession>
<dbReference type="AlphaFoldDB" id="A0A8X6MMM3"/>
<name>A0A8X6MMM3_NEPPI</name>
<keyword evidence="2" id="KW-1185">Reference proteome</keyword>
<organism evidence="1 2">
    <name type="scientific">Nephila pilipes</name>
    <name type="common">Giant wood spider</name>
    <name type="synonym">Nephila maculata</name>
    <dbReference type="NCBI Taxonomy" id="299642"/>
    <lineage>
        <taxon>Eukaryota</taxon>
        <taxon>Metazoa</taxon>
        <taxon>Ecdysozoa</taxon>
        <taxon>Arthropoda</taxon>
        <taxon>Chelicerata</taxon>
        <taxon>Arachnida</taxon>
        <taxon>Araneae</taxon>
        <taxon>Araneomorphae</taxon>
        <taxon>Entelegynae</taxon>
        <taxon>Araneoidea</taxon>
        <taxon>Nephilidae</taxon>
        <taxon>Nephila</taxon>
    </lineage>
</organism>
<evidence type="ECO:0000313" key="2">
    <source>
        <dbReference type="Proteomes" id="UP000887013"/>
    </source>
</evidence>
<sequence>MALQRGKDTVKSIQSDILETPVKEQKEIKGGYTIHQSKNLQLKPASEKYHCKRKSSDTSLVCKDQKIHLDSDAESSIFQTVCSGDLSSDVAECKTLVYEKKYPHCQVRNELKGPSCSLVGFSGEENNSMALGHRAEQISMHYSSEGSPPYMNVPIGDFVQESVTDKPLIYKSETPKLKVRSERVKPNCSASLSCEENYSTSLKNRAQRKEEYYSVKESTIFRNVNIADLSSETAEHKTLLYDTKYPKFQERKELDEPSCSMSFQNDMSDSMSILRVNLTPTYCNLGDERELLSHLCIVDNETTHLNVTTQTANTSRWRLRLGRIFRVIRGKMTKLLKGSPLNKKVTIGDIAGERVTDKTLIYKTETPKLKVKIQRGKPNCSASRDCEENYSTFLRNRALRKEAIIRTRSAIF</sequence>
<dbReference type="EMBL" id="BMAW01094973">
    <property type="protein sequence ID" value="GFS68182.1"/>
    <property type="molecule type" value="Genomic_DNA"/>
</dbReference>